<name>A0A2P5HFP4_DIAHE</name>
<sequence>MASYYHFNTHQQHPTSASASAVSHNHHGGRNRRGPRLSVSQNSQHKQFRGVRSMKELSESQSVSSFRSKYELGRSFDLEDDLEFCPGLVTESDLAYSGSERSSLASNSPTGSPTQQPQQVAASYTLNSSSPAFLPPSFQTHHSQTKLHQPAATRARNAIPIINPANGQGLTMPSPPSSVSPSVRMQQGLRSRW</sequence>
<dbReference type="Pfam" id="PF14618">
    <property type="entry name" value="DUF4452"/>
    <property type="match status" value="1"/>
</dbReference>
<feature type="region of interest" description="Disordered" evidence="1">
    <location>
        <begin position="1"/>
        <end position="64"/>
    </location>
</feature>
<feature type="compositionally biased region" description="Basic residues" evidence="1">
    <location>
        <begin position="24"/>
        <end position="35"/>
    </location>
</feature>
<feature type="compositionally biased region" description="Polar residues" evidence="1">
    <location>
        <begin position="184"/>
        <end position="193"/>
    </location>
</feature>
<dbReference type="AlphaFoldDB" id="A0A2P5HFP4"/>
<keyword evidence="3" id="KW-1185">Reference proteome</keyword>
<feature type="compositionally biased region" description="Polar residues" evidence="1">
    <location>
        <begin position="1"/>
        <end position="15"/>
    </location>
</feature>
<comment type="caution">
    <text evidence="2">The sequence shown here is derived from an EMBL/GenBank/DDBJ whole genome shotgun (WGS) entry which is preliminary data.</text>
</comment>
<dbReference type="EMBL" id="MAVT02002728">
    <property type="protein sequence ID" value="POS69061.1"/>
    <property type="molecule type" value="Genomic_DNA"/>
</dbReference>
<feature type="compositionally biased region" description="Low complexity" evidence="1">
    <location>
        <begin position="108"/>
        <end position="119"/>
    </location>
</feature>
<feature type="compositionally biased region" description="Polar residues" evidence="1">
    <location>
        <begin position="120"/>
        <end position="142"/>
    </location>
</feature>
<proteinExistence type="predicted"/>
<dbReference type="OrthoDB" id="5408025at2759"/>
<evidence type="ECO:0000313" key="3">
    <source>
        <dbReference type="Proteomes" id="UP000094444"/>
    </source>
</evidence>
<evidence type="ECO:0000256" key="1">
    <source>
        <dbReference type="SAM" id="MobiDB-lite"/>
    </source>
</evidence>
<dbReference type="PANTHER" id="PTHR39615">
    <property type="entry name" value="YALI0E17897P"/>
    <property type="match status" value="1"/>
</dbReference>
<dbReference type="InterPro" id="IPR027915">
    <property type="entry name" value="DUF4452"/>
</dbReference>
<dbReference type="PANTHER" id="PTHR39615:SF1">
    <property type="entry name" value="YALI0E17897P"/>
    <property type="match status" value="1"/>
</dbReference>
<dbReference type="InParanoid" id="A0A2P5HFP4"/>
<reference evidence="2" key="1">
    <citation type="submission" date="2017-09" db="EMBL/GenBank/DDBJ databases">
        <title>Polyketide synthases of a Diaporthe helianthi virulent isolate.</title>
        <authorList>
            <person name="Baroncelli R."/>
        </authorList>
    </citation>
    <scope>NUCLEOTIDE SEQUENCE [LARGE SCALE GENOMIC DNA]</scope>
    <source>
        <strain evidence="2">7/96</strain>
    </source>
</reference>
<evidence type="ECO:0000313" key="2">
    <source>
        <dbReference type="EMBL" id="POS69061.1"/>
    </source>
</evidence>
<accession>A0A2P5HFP4</accession>
<gene>
    <name evidence="2" type="ORF">DHEL01_v212544</name>
</gene>
<organism evidence="2 3">
    <name type="scientific">Diaporthe helianthi</name>
    <dbReference type="NCBI Taxonomy" id="158607"/>
    <lineage>
        <taxon>Eukaryota</taxon>
        <taxon>Fungi</taxon>
        <taxon>Dikarya</taxon>
        <taxon>Ascomycota</taxon>
        <taxon>Pezizomycotina</taxon>
        <taxon>Sordariomycetes</taxon>
        <taxon>Sordariomycetidae</taxon>
        <taxon>Diaporthales</taxon>
        <taxon>Diaporthaceae</taxon>
        <taxon>Diaporthe</taxon>
    </lineage>
</organism>
<protein>
    <submittedName>
        <fullName evidence="2">Uncharacterized protein</fullName>
    </submittedName>
</protein>
<dbReference type="Proteomes" id="UP000094444">
    <property type="component" value="Unassembled WGS sequence"/>
</dbReference>
<feature type="region of interest" description="Disordered" evidence="1">
    <location>
        <begin position="95"/>
        <end position="193"/>
    </location>
</feature>